<evidence type="ECO:0000256" key="2">
    <source>
        <dbReference type="ARBA" id="ARBA00022729"/>
    </source>
</evidence>
<keyword evidence="3 5" id="KW-1015">Disulfide bond</keyword>
<sequence>MFAQVSKWIAAAALLISAVAHAEYEAGKEYTVLAEPVAVMADGKVHIEEAFWYGCPHCFHLEDDIEPWKKNLAADVAFEGVPAMFGRAWVAHAQLYYVADVLGVLSQVHEDIFKAYHIHGKKLLSRDDQRDFLVEKAGISEKDFDKAYESFTVKSRMKQGDQRIRAFGISGVPALIVQGKYVVTASTAGGQKNMLKVVDYLIAKERAALQGK</sequence>
<feature type="chain" id="PRO_5045640216" description="Thiol:disulfide interchange protein" evidence="6">
    <location>
        <begin position="23"/>
        <end position="212"/>
    </location>
</feature>
<evidence type="ECO:0000313" key="9">
    <source>
        <dbReference type="Proteomes" id="UP000714380"/>
    </source>
</evidence>
<dbReference type="SUPFAM" id="SSF52833">
    <property type="entry name" value="Thioredoxin-like"/>
    <property type="match status" value="1"/>
</dbReference>
<feature type="domain" description="DSBA-like thioredoxin" evidence="7">
    <location>
        <begin position="61"/>
        <end position="183"/>
    </location>
</feature>
<comment type="caution">
    <text evidence="8">The sequence shown here is derived from an EMBL/GenBank/DDBJ whole genome shotgun (WGS) entry which is preliminary data.</text>
</comment>
<dbReference type="RefSeq" id="WP_225674387.1">
    <property type="nucleotide sequence ID" value="NZ_JAEDAH010000047.1"/>
</dbReference>
<dbReference type="PIRSF" id="PIRSF001488">
    <property type="entry name" value="Tdi_protein"/>
    <property type="match status" value="1"/>
</dbReference>
<dbReference type="InterPro" id="IPR001853">
    <property type="entry name" value="DSBA-like_thioredoxin_dom"/>
</dbReference>
<dbReference type="PANTHER" id="PTHR35891:SF2">
    <property type="entry name" value="THIOL:DISULFIDE INTERCHANGE PROTEIN DSBA"/>
    <property type="match status" value="1"/>
</dbReference>
<dbReference type="Proteomes" id="UP000714380">
    <property type="component" value="Unassembled WGS sequence"/>
</dbReference>
<dbReference type="InterPro" id="IPR023205">
    <property type="entry name" value="DsbA/DsbL"/>
</dbReference>
<accession>A0ABS7ZQD2</accession>
<organism evidence="8 9">
    <name type="scientific">Thalassolituus marinus</name>
    <dbReference type="NCBI Taxonomy" id="671053"/>
    <lineage>
        <taxon>Bacteria</taxon>
        <taxon>Pseudomonadati</taxon>
        <taxon>Pseudomonadota</taxon>
        <taxon>Gammaproteobacteria</taxon>
        <taxon>Oceanospirillales</taxon>
        <taxon>Oceanospirillaceae</taxon>
        <taxon>Thalassolituus</taxon>
    </lineage>
</organism>
<dbReference type="InterPro" id="IPR036249">
    <property type="entry name" value="Thioredoxin-like_sf"/>
</dbReference>
<keyword evidence="9" id="KW-1185">Reference proteome</keyword>
<dbReference type="PANTHER" id="PTHR35891">
    <property type="entry name" value="THIOL:DISULFIDE INTERCHANGE PROTEIN DSBA"/>
    <property type="match status" value="1"/>
</dbReference>
<keyword evidence="5" id="KW-0574">Periplasm</keyword>
<protein>
    <recommendedName>
        <fullName evidence="5">Thiol:disulfide interchange protein</fullName>
    </recommendedName>
</protein>
<gene>
    <name evidence="8" type="ORF">I9W95_09870</name>
</gene>
<evidence type="ECO:0000256" key="6">
    <source>
        <dbReference type="SAM" id="SignalP"/>
    </source>
</evidence>
<proteinExistence type="inferred from homology"/>
<evidence type="ECO:0000256" key="4">
    <source>
        <dbReference type="ARBA" id="ARBA00023284"/>
    </source>
</evidence>
<comment type="similarity">
    <text evidence="1">Belongs to the thioredoxin family. DsbA subfamily.</text>
</comment>
<reference evidence="8 9" key="1">
    <citation type="submission" date="2020-12" db="EMBL/GenBank/DDBJ databases">
        <title>Novel Thalassolituus-related marine hydrocarbonoclastic bacteria mediated algae-derived hydrocarbons mineralization in twilight zone of the northern South China Sea.</title>
        <authorList>
            <person name="Dong C."/>
        </authorList>
    </citation>
    <scope>NUCLEOTIDE SEQUENCE [LARGE SCALE GENOMIC DNA]</scope>
    <source>
        <strain evidence="8 9">IMCC1826</strain>
    </source>
</reference>
<evidence type="ECO:0000259" key="7">
    <source>
        <dbReference type="Pfam" id="PF01323"/>
    </source>
</evidence>
<evidence type="ECO:0000256" key="5">
    <source>
        <dbReference type="PIRNR" id="PIRNR001488"/>
    </source>
</evidence>
<dbReference type="EMBL" id="JAEDAH010000047">
    <property type="protein sequence ID" value="MCA6063914.1"/>
    <property type="molecule type" value="Genomic_DNA"/>
</dbReference>
<keyword evidence="4" id="KW-0676">Redox-active center</keyword>
<dbReference type="CDD" id="cd03019">
    <property type="entry name" value="DsbA_DsbA"/>
    <property type="match status" value="1"/>
</dbReference>
<name>A0ABS7ZQD2_9GAMM</name>
<dbReference type="InterPro" id="IPR050824">
    <property type="entry name" value="Thiol_disulfide_DsbA"/>
</dbReference>
<keyword evidence="2 6" id="KW-0732">Signal</keyword>
<comment type="subcellular location">
    <subcellularLocation>
        <location evidence="5">Periplasm</location>
    </subcellularLocation>
</comment>
<dbReference type="Gene3D" id="3.40.30.10">
    <property type="entry name" value="Glutaredoxin"/>
    <property type="match status" value="1"/>
</dbReference>
<evidence type="ECO:0000313" key="8">
    <source>
        <dbReference type="EMBL" id="MCA6063914.1"/>
    </source>
</evidence>
<evidence type="ECO:0000256" key="1">
    <source>
        <dbReference type="ARBA" id="ARBA00005791"/>
    </source>
</evidence>
<dbReference type="Pfam" id="PF01323">
    <property type="entry name" value="DSBA"/>
    <property type="match status" value="1"/>
</dbReference>
<evidence type="ECO:0000256" key="3">
    <source>
        <dbReference type="ARBA" id="ARBA00023157"/>
    </source>
</evidence>
<feature type="signal peptide" evidence="6">
    <location>
        <begin position="1"/>
        <end position="22"/>
    </location>
</feature>